<dbReference type="EMBL" id="SOBT01000011">
    <property type="protein sequence ID" value="TDU25614.1"/>
    <property type="molecule type" value="Genomic_DNA"/>
</dbReference>
<dbReference type="SUPFAM" id="SSF51735">
    <property type="entry name" value="NAD(P)-binding Rossmann-fold domains"/>
    <property type="match status" value="1"/>
</dbReference>
<proteinExistence type="inferred from homology"/>
<name>A0A4V3URQ7_9GAMM</name>
<keyword evidence="5" id="KW-0753">Steroid metabolism</keyword>
<dbReference type="Proteomes" id="UP000295341">
    <property type="component" value="Unassembled WGS sequence"/>
</dbReference>
<dbReference type="Pfam" id="PF13561">
    <property type="entry name" value="adh_short_C2"/>
    <property type="match status" value="1"/>
</dbReference>
<dbReference type="GO" id="GO:0008202">
    <property type="term" value="P:steroid metabolic process"/>
    <property type="evidence" value="ECO:0007669"/>
    <property type="project" value="UniProtKB-KW"/>
</dbReference>
<gene>
    <name evidence="6" type="ORF">DFR24_4056</name>
</gene>
<dbReference type="OrthoDB" id="7055074at2"/>
<evidence type="ECO:0000313" key="7">
    <source>
        <dbReference type="Proteomes" id="UP000295341"/>
    </source>
</evidence>
<reference evidence="6 7" key="1">
    <citation type="submission" date="2019-03" db="EMBL/GenBank/DDBJ databases">
        <title>Genomic Encyclopedia of Type Strains, Phase IV (KMG-IV): sequencing the most valuable type-strain genomes for metagenomic binning, comparative biology and taxonomic classification.</title>
        <authorList>
            <person name="Goeker M."/>
        </authorList>
    </citation>
    <scope>NUCLEOTIDE SEQUENCE [LARGE SCALE GENOMIC DNA]</scope>
    <source>
        <strain evidence="6 7">DSM 26377</strain>
    </source>
</reference>
<dbReference type="NCBIfam" id="NF005559">
    <property type="entry name" value="PRK07231.1"/>
    <property type="match status" value="1"/>
</dbReference>
<evidence type="ECO:0000256" key="3">
    <source>
        <dbReference type="ARBA" id="ARBA00023027"/>
    </source>
</evidence>
<evidence type="ECO:0000313" key="6">
    <source>
        <dbReference type="EMBL" id="TDU25614.1"/>
    </source>
</evidence>
<dbReference type="AlphaFoldDB" id="A0A4V3URQ7"/>
<dbReference type="InterPro" id="IPR036291">
    <property type="entry name" value="NAD(P)-bd_dom_sf"/>
</dbReference>
<keyword evidence="3" id="KW-0520">NAD</keyword>
<evidence type="ECO:0000256" key="2">
    <source>
        <dbReference type="ARBA" id="ARBA00023002"/>
    </source>
</evidence>
<keyword evidence="4" id="KW-0443">Lipid metabolism</keyword>
<dbReference type="Gene3D" id="3.40.50.720">
    <property type="entry name" value="NAD(P)-binding Rossmann-like Domain"/>
    <property type="match status" value="1"/>
</dbReference>
<protein>
    <submittedName>
        <fullName evidence="6">NAD(P)-dependent dehydrogenase (Short-subunit alcohol dehydrogenase family)</fullName>
    </submittedName>
</protein>
<accession>A0A4V3URQ7</accession>
<dbReference type="PRINTS" id="PR00081">
    <property type="entry name" value="GDHRDH"/>
</dbReference>
<dbReference type="PANTHER" id="PTHR43180:SF28">
    <property type="entry name" value="NAD(P)-BINDING ROSSMANN-FOLD SUPERFAMILY PROTEIN"/>
    <property type="match status" value="1"/>
</dbReference>
<dbReference type="InterPro" id="IPR020904">
    <property type="entry name" value="Sc_DH/Rdtase_CS"/>
</dbReference>
<evidence type="ECO:0000256" key="5">
    <source>
        <dbReference type="ARBA" id="ARBA00023221"/>
    </source>
</evidence>
<organism evidence="6 7">
    <name type="scientific">Panacagrimonas perspica</name>
    <dbReference type="NCBI Taxonomy" id="381431"/>
    <lineage>
        <taxon>Bacteria</taxon>
        <taxon>Pseudomonadati</taxon>
        <taxon>Pseudomonadota</taxon>
        <taxon>Gammaproteobacteria</taxon>
        <taxon>Nevskiales</taxon>
        <taxon>Nevskiaceae</taxon>
        <taxon>Panacagrimonas</taxon>
    </lineage>
</organism>
<dbReference type="PRINTS" id="PR00080">
    <property type="entry name" value="SDRFAMILY"/>
</dbReference>
<keyword evidence="7" id="KW-1185">Reference proteome</keyword>
<dbReference type="FunFam" id="3.40.50.720:FF:000084">
    <property type="entry name" value="Short-chain dehydrogenase reductase"/>
    <property type="match status" value="1"/>
</dbReference>
<dbReference type="PANTHER" id="PTHR43180">
    <property type="entry name" value="3-OXOACYL-(ACYL-CARRIER-PROTEIN) REDUCTASE (AFU_ORTHOLOGUE AFUA_6G11210)"/>
    <property type="match status" value="1"/>
</dbReference>
<evidence type="ECO:0000256" key="4">
    <source>
        <dbReference type="ARBA" id="ARBA00023098"/>
    </source>
</evidence>
<comment type="caution">
    <text evidence="6">The sequence shown here is derived from an EMBL/GenBank/DDBJ whole genome shotgun (WGS) entry which is preliminary data.</text>
</comment>
<sequence length="276" mass="28723">MTNDQVDYDKIFRLDGKVALVTGGARGIGAEVCRALVAAGAKVMATDLLEERGRAMVEALKQTGAHAAFRKQDVRDEAQWEATVAATLELFGGLDILVNNAGVEDLTFLTDTKVADFQNVIAVNVTGVFLGCKHAVRVMRPGGEAGRGGSIINVSSAAGLVGFPALHGYTASKGAVRLMSKSVAVECGRLKQGVRCNSLHPGLIKTELTDVWLAKFVDLGLVESAEASRAAFVAGIPMGHGGVTSDIAAGVLYLASDAARYVTGTELIIDGGYTAT</sequence>
<dbReference type="PROSITE" id="PS00061">
    <property type="entry name" value="ADH_SHORT"/>
    <property type="match status" value="1"/>
</dbReference>
<dbReference type="InterPro" id="IPR002347">
    <property type="entry name" value="SDR_fam"/>
</dbReference>
<dbReference type="RefSeq" id="WP_133883225.1">
    <property type="nucleotide sequence ID" value="NZ_MWIN01000008.1"/>
</dbReference>
<keyword evidence="2" id="KW-0560">Oxidoreductase</keyword>
<dbReference type="GO" id="GO:0016491">
    <property type="term" value="F:oxidoreductase activity"/>
    <property type="evidence" value="ECO:0007669"/>
    <property type="project" value="UniProtKB-KW"/>
</dbReference>
<evidence type="ECO:0000256" key="1">
    <source>
        <dbReference type="ARBA" id="ARBA00006484"/>
    </source>
</evidence>
<comment type="similarity">
    <text evidence="1">Belongs to the short-chain dehydrogenases/reductases (SDR) family.</text>
</comment>